<sequence length="87" mass="9344">MAVSGKNVFCTQGGFRLEENKPGLLLKINLLYLFSNTADNRRAGFKAIGHISSDLKADLLQLMKRVIQSPQPVEACQNGGGIRAAAA</sequence>
<proteinExistence type="predicted"/>
<dbReference type="EMBL" id="VSSQ01025669">
    <property type="protein sequence ID" value="MPM73961.1"/>
    <property type="molecule type" value="Genomic_DNA"/>
</dbReference>
<gene>
    <name evidence="1" type="ORF">SDC9_120946</name>
</gene>
<name>A0A645CAK1_9ZZZZ</name>
<protein>
    <submittedName>
        <fullName evidence="1">Uncharacterized protein</fullName>
    </submittedName>
</protein>
<organism evidence="1">
    <name type="scientific">bioreactor metagenome</name>
    <dbReference type="NCBI Taxonomy" id="1076179"/>
    <lineage>
        <taxon>unclassified sequences</taxon>
        <taxon>metagenomes</taxon>
        <taxon>ecological metagenomes</taxon>
    </lineage>
</organism>
<accession>A0A645CAK1</accession>
<comment type="caution">
    <text evidence="1">The sequence shown here is derived from an EMBL/GenBank/DDBJ whole genome shotgun (WGS) entry which is preliminary data.</text>
</comment>
<dbReference type="AlphaFoldDB" id="A0A645CAK1"/>
<evidence type="ECO:0000313" key="1">
    <source>
        <dbReference type="EMBL" id="MPM73961.1"/>
    </source>
</evidence>
<reference evidence="1" key="1">
    <citation type="submission" date="2019-08" db="EMBL/GenBank/DDBJ databases">
        <authorList>
            <person name="Kucharzyk K."/>
            <person name="Murdoch R.W."/>
            <person name="Higgins S."/>
            <person name="Loffler F."/>
        </authorList>
    </citation>
    <scope>NUCLEOTIDE SEQUENCE</scope>
</reference>